<name>A0A7Y9XCI6_9ACTN</name>
<accession>A0A7Y9XCI6</accession>
<evidence type="ECO:0000256" key="1">
    <source>
        <dbReference type="SAM" id="MobiDB-lite"/>
    </source>
</evidence>
<proteinExistence type="predicted"/>
<reference evidence="2 3" key="1">
    <citation type="submission" date="2020-07" db="EMBL/GenBank/DDBJ databases">
        <title>Sequencing the genomes of 1000 actinobacteria strains.</title>
        <authorList>
            <person name="Klenk H.-P."/>
        </authorList>
    </citation>
    <scope>NUCLEOTIDE SEQUENCE [LARGE SCALE GENOMIC DNA]</scope>
    <source>
        <strain evidence="2 3">DSM 45278</strain>
    </source>
</reference>
<feature type="region of interest" description="Disordered" evidence="1">
    <location>
        <begin position="356"/>
        <end position="399"/>
    </location>
</feature>
<dbReference type="RefSeq" id="WP_237683337.1">
    <property type="nucleotide sequence ID" value="NZ_JACCHL010000001.1"/>
</dbReference>
<evidence type="ECO:0000313" key="3">
    <source>
        <dbReference type="Proteomes" id="UP000584931"/>
    </source>
</evidence>
<evidence type="ECO:0000313" key="2">
    <source>
        <dbReference type="EMBL" id="NYH51800.1"/>
    </source>
</evidence>
<organism evidence="2 3">
    <name type="scientific">Nocardiopsis sinuspersici</name>
    <dbReference type="NCBI Taxonomy" id="501010"/>
    <lineage>
        <taxon>Bacteria</taxon>
        <taxon>Bacillati</taxon>
        <taxon>Actinomycetota</taxon>
        <taxon>Actinomycetes</taxon>
        <taxon>Streptosporangiales</taxon>
        <taxon>Nocardiopsidaceae</taxon>
        <taxon>Nocardiopsis</taxon>
    </lineage>
</organism>
<protein>
    <submittedName>
        <fullName evidence="2">Uncharacterized protein</fullName>
    </submittedName>
</protein>
<sequence length="399" mass="43489">MEFTLPGGYPVRLTPDMVRALRRAEPLPARQGVWCPDVRRDEDSTALVAEGLATRDARGVLVLSERGDQARSRLVRLFGLVGEPGQEGRATLDPSLPPERAESLRVALDEARARRVPRDTGRPDGWGKALLRVSYGLLWVLAVTWLVLDLPLRAELALAAGAVLAVGSASLVRALRHRREGERDPVRIVESAEEAFVSPGTLDDGSRALLERVQRAVDAVLGSPLHERGLLLDTVRNRVVLADVEWFVARSLLHQTRVRDRIRRTPTPGERSREAAARAGAVLAAETAEVRARVEVLEDYAGRVRTAELDEQDRVSARELDVIAVEAAEAGAVHGQSGEMLDSLVRAQELALRVAALADDPDRPPRRPRAAGPSTGRGGAPERRRSLALSETEEGRGRP</sequence>
<gene>
    <name evidence="2" type="ORF">HNR06_001389</name>
</gene>
<comment type="caution">
    <text evidence="2">The sequence shown here is derived from an EMBL/GenBank/DDBJ whole genome shotgun (WGS) entry which is preliminary data.</text>
</comment>
<dbReference type="AlphaFoldDB" id="A0A7Y9XCI6"/>
<dbReference type="Proteomes" id="UP000584931">
    <property type="component" value="Unassembled WGS sequence"/>
</dbReference>
<dbReference type="EMBL" id="JACCHL010000001">
    <property type="protein sequence ID" value="NYH51800.1"/>
    <property type="molecule type" value="Genomic_DNA"/>
</dbReference>